<dbReference type="Proteomes" id="UP000700212">
    <property type="component" value="Unassembled WGS sequence"/>
</dbReference>
<dbReference type="InterPro" id="IPR006626">
    <property type="entry name" value="PbH1"/>
</dbReference>
<dbReference type="AlphaFoldDB" id="A0A921NAU5"/>
<dbReference type="InterPro" id="IPR012334">
    <property type="entry name" value="Pectin_lyas_fold"/>
</dbReference>
<dbReference type="SMART" id="SM00710">
    <property type="entry name" value="PbH1"/>
    <property type="match status" value="8"/>
</dbReference>
<evidence type="ECO:0000313" key="5">
    <source>
        <dbReference type="Proteomes" id="UP000700212"/>
    </source>
</evidence>
<dbReference type="Pfam" id="PF05048">
    <property type="entry name" value="NosD"/>
    <property type="match status" value="1"/>
</dbReference>
<keyword evidence="1" id="KW-0812">Transmembrane</keyword>
<keyword evidence="1" id="KW-0472">Membrane</keyword>
<feature type="transmembrane region" description="Helical" evidence="1">
    <location>
        <begin position="391"/>
        <end position="411"/>
    </location>
</feature>
<protein>
    <submittedName>
        <fullName evidence="4">Right-handed parallel beta-helix repeat-containing protein</fullName>
    </submittedName>
</protein>
<organism evidence="4 5">
    <name type="scientific">Metalysinibacillus jejuensis</name>
    <dbReference type="NCBI Taxonomy" id="914327"/>
    <lineage>
        <taxon>Bacteria</taxon>
        <taxon>Bacillati</taxon>
        <taxon>Bacillota</taxon>
        <taxon>Bacilli</taxon>
        <taxon>Bacillales</taxon>
        <taxon>Caryophanaceae</taxon>
        <taxon>Metalysinibacillus</taxon>
    </lineage>
</organism>
<name>A0A921NAU5_9BACL</name>
<accession>A0A921NAU5</accession>
<evidence type="ECO:0000256" key="2">
    <source>
        <dbReference type="SAM" id="SignalP"/>
    </source>
</evidence>
<keyword evidence="1" id="KW-1133">Transmembrane helix</keyword>
<proteinExistence type="predicted"/>
<evidence type="ECO:0000259" key="3">
    <source>
        <dbReference type="Pfam" id="PF05048"/>
    </source>
</evidence>
<dbReference type="SUPFAM" id="SSF51126">
    <property type="entry name" value="Pectin lyase-like"/>
    <property type="match status" value="1"/>
</dbReference>
<keyword evidence="2" id="KW-0732">Signal</keyword>
<feature type="domain" description="Periplasmic copper-binding protein NosD beta helix" evidence="3">
    <location>
        <begin position="126"/>
        <end position="315"/>
    </location>
</feature>
<feature type="chain" id="PRO_5039643072" evidence="2">
    <location>
        <begin position="21"/>
        <end position="417"/>
    </location>
</feature>
<evidence type="ECO:0000256" key="1">
    <source>
        <dbReference type="SAM" id="Phobius"/>
    </source>
</evidence>
<comment type="caution">
    <text evidence="4">The sequence shown here is derived from an EMBL/GenBank/DDBJ whole genome shotgun (WGS) entry which is preliminary data.</text>
</comment>
<evidence type="ECO:0000313" key="4">
    <source>
        <dbReference type="EMBL" id="HJH10975.1"/>
    </source>
</evidence>
<dbReference type="InterPro" id="IPR007742">
    <property type="entry name" value="NosD_dom"/>
</dbReference>
<reference evidence="4" key="2">
    <citation type="submission" date="2021-09" db="EMBL/GenBank/DDBJ databases">
        <authorList>
            <person name="Gilroy R."/>
        </authorList>
    </citation>
    <scope>NUCLEOTIDE SEQUENCE</scope>
    <source>
        <strain evidence="4">CHK160-4876</strain>
    </source>
</reference>
<dbReference type="Gene3D" id="2.160.20.10">
    <property type="entry name" value="Single-stranded right-handed beta-helix, Pectin lyase-like"/>
    <property type="match status" value="1"/>
</dbReference>
<dbReference type="InterPro" id="IPR011050">
    <property type="entry name" value="Pectin_lyase_fold/virulence"/>
</dbReference>
<reference evidence="4" key="1">
    <citation type="journal article" date="2021" name="PeerJ">
        <title>Extensive microbial diversity within the chicken gut microbiome revealed by metagenomics and culture.</title>
        <authorList>
            <person name="Gilroy R."/>
            <person name="Ravi A."/>
            <person name="Getino M."/>
            <person name="Pursley I."/>
            <person name="Horton D.L."/>
            <person name="Alikhan N.F."/>
            <person name="Baker D."/>
            <person name="Gharbi K."/>
            <person name="Hall N."/>
            <person name="Watson M."/>
            <person name="Adriaenssens E.M."/>
            <person name="Foster-Nyarko E."/>
            <person name="Jarju S."/>
            <person name="Secka A."/>
            <person name="Antonio M."/>
            <person name="Oren A."/>
            <person name="Chaudhuri R.R."/>
            <person name="La Ragione R."/>
            <person name="Hildebrand F."/>
            <person name="Pallen M.J."/>
        </authorList>
    </citation>
    <scope>NUCLEOTIDE SEQUENCE</scope>
    <source>
        <strain evidence="4">CHK160-4876</strain>
    </source>
</reference>
<gene>
    <name evidence="4" type="ORF">K8V30_04640</name>
</gene>
<feature type="signal peptide" evidence="2">
    <location>
        <begin position="1"/>
        <end position="20"/>
    </location>
</feature>
<dbReference type="EMBL" id="DYTV01000056">
    <property type="protein sequence ID" value="HJH10975.1"/>
    <property type="molecule type" value="Genomic_DNA"/>
</dbReference>
<sequence>MRKIILTLMFWLTLSLSASANLQQQIDEAEPGATIEVTGEHSGNFLITKPLTLIGKDATLRATGMKPALTIDNTQDVIIDNFKVIANQRGIVVKDVDNARIVNIAASDMLIGIQLHRSKNIELAYNSIEGTDAHYAKKGNGLALFQSEDLHVHHNQITKVQDGIYIEEIQGIHVHDNTVTNSRYGTHFMYSDAGLVENNTYERNVTGLMVMMVDGFTARYNTSRYHNEMNGSGVLFYDVKNATLAHNMISENRLGLVLQKCDTVRIEDNEFLVNQTALEATRVDDVSLVMNNTFIGNILTARSDKEGVTLYANYYDDYNGIDADGDRYGDTPYTAYSSFGQWMVRQPAYQYFVASPSVELLTVLDQQTPVAQHMLVDDKPQMIKNEAHMMGINYAQALLGGLLLMSTLIVWRKGSKR</sequence>